<dbReference type="STRING" id="1069083.GCA_000371805_01282"/>
<dbReference type="PANTHER" id="PTHR20858">
    <property type="entry name" value="PHOSPHOMETHYLPYRIMIDINE KINASE"/>
    <property type="match status" value="1"/>
</dbReference>
<evidence type="ECO:0000313" key="4">
    <source>
        <dbReference type="Proteomes" id="UP000053695"/>
    </source>
</evidence>
<organism evidence="3 4">
    <name type="scientific">Methanocaldococcus villosus KIN24-T80</name>
    <dbReference type="NCBI Taxonomy" id="1069083"/>
    <lineage>
        <taxon>Archaea</taxon>
        <taxon>Methanobacteriati</taxon>
        <taxon>Methanobacteriota</taxon>
        <taxon>Methanomada group</taxon>
        <taxon>Methanococci</taxon>
        <taxon>Methanococcales</taxon>
        <taxon>Methanocaldococcaceae</taxon>
        <taxon>Methanocaldococcus</taxon>
    </lineage>
</organism>
<proteinExistence type="predicted"/>
<evidence type="ECO:0008006" key="5">
    <source>
        <dbReference type="Google" id="ProtNLM"/>
    </source>
</evidence>
<feature type="domain" description="Thiamine-phosphate synthase ThiN" evidence="2">
    <location>
        <begin position="237"/>
        <end position="394"/>
    </location>
</feature>
<dbReference type="GO" id="GO:0008972">
    <property type="term" value="F:phosphomethylpyrimidine kinase activity"/>
    <property type="evidence" value="ECO:0007669"/>
    <property type="project" value="InterPro"/>
</dbReference>
<evidence type="ECO:0000313" key="3">
    <source>
        <dbReference type="EMBL" id="ENN95708.1"/>
    </source>
</evidence>
<reference evidence="3 4" key="1">
    <citation type="journal article" date="2013" name="Genome Announc.">
        <title>Draft Genome Sequence of a Highly Flagellated, Fast-Swimming Archaeon, Methanocaldococcus villosus Strain KIN24-T80 (DSM 22612).</title>
        <authorList>
            <person name="Thennarasu S."/>
            <person name="Polireddy D."/>
            <person name="Antony A."/>
            <person name="Yada M.R."/>
            <person name="Algarawi S."/>
            <person name="Sivakumar N."/>
        </authorList>
    </citation>
    <scope>NUCLEOTIDE SEQUENCE [LARGE SCALE GENOMIC DNA]</scope>
    <source>
        <strain evidence="3 4">KIN24-T80</strain>
    </source>
</reference>
<dbReference type="InterPro" id="IPR029056">
    <property type="entry name" value="Ribokinase-like"/>
</dbReference>
<dbReference type="EMBL" id="APMM01000052">
    <property type="protein sequence ID" value="ENN95708.1"/>
    <property type="molecule type" value="Genomic_DNA"/>
</dbReference>
<dbReference type="InterPro" id="IPR019293">
    <property type="entry name" value="ThiN"/>
</dbReference>
<feature type="domain" description="Pyridoxamine kinase/Phosphomethylpyrimidine kinase" evidence="1">
    <location>
        <begin position="9"/>
        <end position="220"/>
    </location>
</feature>
<gene>
    <name evidence="3" type="ORF">J422_06466</name>
</gene>
<keyword evidence="4" id="KW-1185">Reference proteome</keyword>
<dbReference type="PATRIC" id="fig|1069083.5.peg.1259"/>
<accession>N6V074</accession>
<dbReference type="Gene3D" id="3.40.1190.20">
    <property type="match status" value="2"/>
</dbReference>
<dbReference type="CDD" id="cd01169">
    <property type="entry name" value="HMPP_kinase"/>
    <property type="match status" value="1"/>
</dbReference>
<name>N6V074_9EURY</name>
<evidence type="ECO:0000259" key="2">
    <source>
        <dbReference type="Pfam" id="PF10120"/>
    </source>
</evidence>
<evidence type="ECO:0000259" key="1">
    <source>
        <dbReference type="Pfam" id="PF08543"/>
    </source>
</evidence>
<dbReference type="SUPFAM" id="SSF53639">
    <property type="entry name" value="AraD/HMP-PK domain-like"/>
    <property type="match status" value="1"/>
</dbReference>
<dbReference type="GO" id="GO:0008902">
    <property type="term" value="F:hydroxymethylpyrimidine kinase activity"/>
    <property type="evidence" value="ECO:0007669"/>
    <property type="project" value="TreeGrafter"/>
</dbReference>
<dbReference type="GO" id="GO:0009228">
    <property type="term" value="P:thiamine biosynthetic process"/>
    <property type="evidence" value="ECO:0007669"/>
    <property type="project" value="InterPro"/>
</dbReference>
<dbReference type="Pfam" id="PF10120">
    <property type="entry name" value="ThiN"/>
    <property type="match status" value="1"/>
</dbReference>
<dbReference type="SUPFAM" id="SSF53613">
    <property type="entry name" value="Ribokinase-like"/>
    <property type="match status" value="1"/>
</dbReference>
<protein>
    <recommendedName>
        <fullName evidence="5">Phosphomethylpyrimidine kinase</fullName>
    </recommendedName>
</protein>
<dbReference type="InterPro" id="IPR036409">
    <property type="entry name" value="Aldolase_II/adducin_N_sf"/>
</dbReference>
<dbReference type="Proteomes" id="UP000053695">
    <property type="component" value="Unassembled WGS sequence"/>
</dbReference>
<dbReference type="Gene3D" id="3.40.225.10">
    <property type="entry name" value="Class II aldolase/adducin N-terminal domain"/>
    <property type="match status" value="1"/>
</dbReference>
<dbReference type="PANTHER" id="PTHR20858:SF17">
    <property type="entry name" value="HYDROXYMETHYLPYRIMIDINE_PHOSPHOMETHYLPYRIMIDINE KINASE THI20-RELATED"/>
    <property type="match status" value="1"/>
</dbReference>
<dbReference type="GO" id="GO:0005829">
    <property type="term" value="C:cytosol"/>
    <property type="evidence" value="ECO:0007669"/>
    <property type="project" value="TreeGrafter"/>
</dbReference>
<dbReference type="Pfam" id="PF08543">
    <property type="entry name" value="Phos_pyr_kin"/>
    <property type="match status" value="1"/>
</dbReference>
<dbReference type="InterPro" id="IPR013749">
    <property type="entry name" value="PM/HMP-P_kinase-1"/>
</dbReference>
<dbReference type="AlphaFoldDB" id="N6V074"/>
<dbReference type="OrthoDB" id="43786at2157"/>
<dbReference type="RefSeq" id="WP_004593550.1">
    <property type="nucleotide sequence ID" value="NZ_APMM01000052.1"/>
</dbReference>
<sequence length="403" mass="45776">MLLIVGGFDPISGAGISVDIKTANTLNIYTPSIITCTVPQTNKEVYEKFEIPEDNIKKQFKAVFEEFDIKIVKTGVLSKDAIDILVKYIKKYNLKVICDPVLSSTTGYNFIDVKDYKKLFELSYLITPNKEEYEKIKDFNLENYILITGIDDTLIKGNKKIYEFKGYKIDKEVHGTGCCYATAIACFLYKGYDLIEAIKEAKKLVLASVIYANKSRYGYNVNPTYINKEKVLKNLYYALKLLKKFNFSLIPEVGSNIAESLILPKDINDIASLTGRIVKNKENSFYIAGDFKFGVNGHIARVVLSASKINPKVRACMNIRYDEDLIDRLKDNFKITSFNRKDEPKNVSTMEWGVSVALKKDKEADIIYDTGDVGKEPMIRVLGKDAIDVVNKVKEIEKIYKKC</sequence>
<dbReference type="InterPro" id="IPR004399">
    <property type="entry name" value="HMP/HMP-P_kinase_dom"/>
</dbReference>
<comment type="caution">
    <text evidence="3">The sequence shown here is derived from an EMBL/GenBank/DDBJ whole genome shotgun (WGS) entry which is preliminary data.</text>
</comment>